<feature type="compositionally biased region" description="Polar residues" evidence="1">
    <location>
        <begin position="305"/>
        <end position="314"/>
    </location>
</feature>
<proteinExistence type="predicted"/>
<keyword evidence="3" id="KW-1185">Reference proteome</keyword>
<accession>A0ABR3GXY7</accession>
<evidence type="ECO:0008006" key="4">
    <source>
        <dbReference type="Google" id="ProtNLM"/>
    </source>
</evidence>
<reference evidence="2 3" key="1">
    <citation type="submission" date="2024-02" db="EMBL/GenBank/DDBJ databases">
        <title>Discinaceae phylogenomics.</title>
        <authorList>
            <person name="Dirks A.C."/>
            <person name="James T.Y."/>
        </authorList>
    </citation>
    <scope>NUCLEOTIDE SEQUENCE [LARGE SCALE GENOMIC DNA]</scope>
    <source>
        <strain evidence="2 3">ACD0624</strain>
    </source>
</reference>
<dbReference type="EMBL" id="JBBBZM010000002">
    <property type="protein sequence ID" value="KAL0640660.1"/>
    <property type="molecule type" value="Genomic_DNA"/>
</dbReference>
<protein>
    <recommendedName>
        <fullName evidence="4">HNH endonuclease</fullName>
    </recommendedName>
</protein>
<name>A0ABR3GXY7_9PEZI</name>
<feature type="compositionally biased region" description="Basic residues" evidence="1">
    <location>
        <begin position="267"/>
        <end position="277"/>
    </location>
</feature>
<organism evidence="2 3">
    <name type="scientific">Discina gigas</name>
    <dbReference type="NCBI Taxonomy" id="1032678"/>
    <lineage>
        <taxon>Eukaryota</taxon>
        <taxon>Fungi</taxon>
        <taxon>Dikarya</taxon>
        <taxon>Ascomycota</taxon>
        <taxon>Pezizomycotina</taxon>
        <taxon>Pezizomycetes</taxon>
        <taxon>Pezizales</taxon>
        <taxon>Discinaceae</taxon>
        <taxon>Discina</taxon>
    </lineage>
</organism>
<dbReference type="Proteomes" id="UP001447188">
    <property type="component" value="Unassembled WGS sequence"/>
</dbReference>
<comment type="caution">
    <text evidence="2">The sequence shown here is derived from an EMBL/GenBank/DDBJ whole genome shotgun (WGS) entry which is preliminary data.</text>
</comment>
<evidence type="ECO:0000256" key="1">
    <source>
        <dbReference type="SAM" id="MobiDB-lite"/>
    </source>
</evidence>
<feature type="compositionally biased region" description="Acidic residues" evidence="1">
    <location>
        <begin position="11"/>
        <end position="36"/>
    </location>
</feature>
<feature type="region of interest" description="Disordered" evidence="1">
    <location>
        <begin position="262"/>
        <end position="333"/>
    </location>
</feature>
<feature type="region of interest" description="Disordered" evidence="1">
    <location>
        <begin position="1"/>
        <end position="47"/>
    </location>
</feature>
<evidence type="ECO:0000313" key="3">
    <source>
        <dbReference type="Proteomes" id="UP001447188"/>
    </source>
</evidence>
<sequence length="356" mass="39089">MSASPASISDRDDDDFVSEPEDDTESVDPNGDDNDDPPPSRGRKRLCPSSTVISTSVRNLVRGAASGECWLCGLTGCHVAHILGKADIALFQTYKAQGLFNMHAIHAIDNLIYFCAGCHHCFDERVPAWAFLPVDLDTIITTEVDFHRARDAAAANGVVLRRPTLTTIPNLPYARYQTRPKRIFDHVFLDVPTKNWIGSPTAVILRNVRIAAGQTRLPAAVGGLPADVSLKLQHLLHLYATPPPEVQNVSLIPRPLGVVATASVGDKKRRKIPHRRTTSSQHPPAHPSEEDSSSNQDTKRKKIAATNSPVSNPVWQREVRRRRRGNGTMMFGPHMTADMLSGLFAATQVKGIRNSR</sequence>
<gene>
    <name evidence="2" type="ORF">Q9L58_000330</name>
</gene>
<evidence type="ECO:0000313" key="2">
    <source>
        <dbReference type="EMBL" id="KAL0640660.1"/>
    </source>
</evidence>